<feature type="non-terminal residue" evidence="7">
    <location>
        <position position="1"/>
    </location>
</feature>
<accession>A0A8H3H7E3</accession>
<dbReference type="Proteomes" id="UP000663888">
    <property type="component" value="Unassembled WGS sequence"/>
</dbReference>
<dbReference type="GO" id="GO:0016491">
    <property type="term" value="F:oxidoreductase activity"/>
    <property type="evidence" value="ECO:0007669"/>
    <property type="project" value="UniProtKB-KW"/>
</dbReference>
<comment type="cofactor">
    <cofactor evidence="1">
        <name>FAD</name>
        <dbReference type="ChEBI" id="CHEBI:57692"/>
    </cofactor>
</comment>
<evidence type="ECO:0000313" key="8">
    <source>
        <dbReference type="Proteomes" id="UP000663888"/>
    </source>
</evidence>
<protein>
    <recommendedName>
        <fullName evidence="6">FAD-binding PCMH-type domain-containing protein</fullName>
    </recommendedName>
</protein>
<dbReference type="Gene3D" id="3.30.43.10">
    <property type="entry name" value="Uridine Diphospho-n-acetylenolpyruvylglucosamine Reductase, domain 2"/>
    <property type="match status" value="1"/>
</dbReference>
<dbReference type="SUPFAM" id="SSF56176">
    <property type="entry name" value="FAD-binding/transporter-associated domain-like"/>
    <property type="match status" value="1"/>
</dbReference>
<keyword evidence="3" id="KW-0285">Flavoprotein</keyword>
<dbReference type="PANTHER" id="PTHR42973">
    <property type="entry name" value="BINDING OXIDOREDUCTASE, PUTATIVE (AFU_ORTHOLOGUE AFUA_1G17690)-RELATED"/>
    <property type="match status" value="1"/>
</dbReference>
<dbReference type="PANTHER" id="PTHR42973:SF39">
    <property type="entry name" value="FAD-BINDING PCMH-TYPE DOMAIN-CONTAINING PROTEIN"/>
    <property type="match status" value="1"/>
</dbReference>
<evidence type="ECO:0000259" key="6">
    <source>
        <dbReference type="PROSITE" id="PS51387"/>
    </source>
</evidence>
<comment type="caution">
    <text evidence="7">The sequence shown here is derived from an EMBL/GenBank/DDBJ whole genome shotgun (WGS) entry which is preliminary data.</text>
</comment>
<dbReference type="AlphaFoldDB" id="A0A8H3H7E3"/>
<evidence type="ECO:0000256" key="3">
    <source>
        <dbReference type="ARBA" id="ARBA00022630"/>
    </source>
</evidence>
<name>A0A8H3H7E3_9AGAM</name>
<dbReference type="InterPro" id="IPR016166">
    <property type="entry name" value="FAD-bd_PCMH"/>
</dbReference>
<comment type="similarity">
    <text evidence="2">Belongs to the oxygen-dependent FAD-linked oxidoreductase family.</text>
</comment>
<evidence type="ECO:0000313" key="7">
    <source>
        <dbReference type="EMBL" id="CAE6503244.1"/>
    </source>
</evidence>
<feature type="domain" description="FAD-binding PCMH-type" evidence="6">
    <location>
        <begin position="39"/>
        <end position="164"/>
    </location>
</feature>
<proteinExistence type="inferred from homology"/>
<dbReference type="InterPro" id="IPR050416">
    <property type="entry name" value="FAD-linked_Oxidoreductase"/>
</dbReference>
<evidence type="ECO:0000256" key="2">
    <source>
        <dbReference type="ARBA" id="ARBA00005466"/>
    </source>
</evidence>
<dbReference type="Gene3D" id="3.30.465.10">
    <property type="match status" value="1"/>
</dbReference>
<dbReference type="InterPro" id="IPR006094">
    <property type="entry name" value="Oxid_FAD_bind_N"/>
</dbReference>
<dbReference type="InterPro" id="IPR016169">
    <property type="entry name" value="FAD-bd_PCMH_sub2"/>
</dbReference>
<keyword evidence="5" id="KW-0560">Oxidoreductase</keyword>
<evidence type="ECO:0000256" key="4">
    <source>
        <dbReference type="ARBA" id="ARBA00022827"/>
    </source>
</evidence>
<dbReference type="InterPro" id="IPR036318">
    <property type="entry name" value="FAD-bd_PCMH-like_sf"/>
</dbReference>
<organism evidence="7 8">
    <name type="scientific">Rhizoctonia solani</name>
    <dbReference type="NCBI Taxonomy" id="456999"/>
    <lineage>
        <taxon>Eukaryota</taxon>
        <taxon>Fungi</taxon>
        <taxon>Dikarya</taxon>
        <taxon>Basidiomycota</taxon>
        <taxon>Agaricomycotina</taxon>
        <taxon>Agaricomycetes</taxon>
        <taxon>Cantharellales</taxon>
        <taxon>Ceratobasidiaceae</taxon>
        <taxon>Rhizoctonia</taxon>
    </lineage>
</organism>
<sequence>KMSKIDSVALATLRASLSPSATVATPEDPGYSVSRWARNAERPASLVACPATNEDVVQLLAFAQGKSPYLSQKRLHVAIKGGGHNAAGASSSDGGIVIDLEPHMRQVRVDPKAKLAYVQGGSLWRDVDQATFPHGLASVSGVVSHTGVDLFWAEDLGGSLVNMV</sequence>
<dbReference type="PROSITE" id="PS51387">
    <property type="entry name" value="FAD_PCMH"/>
    <property type="match status" value="1"/>
</dbReference>
<dbReference type="GO" id="GO:0071949">
    <property type="term" value="F:FAD binding"/>
    <property type="evidence" value="ECO:0007669"/>
    <property type="project" value="InterPro"/>
</dbReference>
<keyword evidence="4" id="KW-0274">FAD</keyword>
<gene>
    <name evidence="7" type="ORF">RDB_LOCUS156455</name>
</gene>
<reference evidence="7" key="1">
    <citation type="submission" date="2021-01" db="EMBL/GenBank/DDBJ databases">
        <authorList>
            <person name="Kaushik A."/>
        </authorList>
    </citation>
    <scope>NUCLEOTIDE SEQUENCE</scope>
    <source>
        <strain evidence="7">AG4-R118</strain>
    </source>
</reference>
<dbReference type="InterPro" id="IPR016167">
    <property type="entry name" value="FAD-bd_PCMH_sub1"/>
</dbReference>
<dbReference type="EMBL" id="CAJMWX010001722">
    <property type="protein sequence ID" value="CAE6503244.1"/>
    <property type="molecule type" value="Genomic_DNA"/>
</dbReference>
<evidence type="ECO:0000256" key="1">
    <source>
        <dbReference type="ARBA" id="ARBA00001974"/>
    </source>
</evidence>
<evidence type="ECO:0000256" key="5">
    <source>
        <dbReference type="ARBA" id="ARBA00023002"/>
    </source>
</evidence>
<dbReference type="Pfam" id="PF01565">
    <property type="entry name" value="FAD_binding_4"/>
    <property type="match status" value="1"/>
</dbReference>